<evidence type="ECO:0000313" key="2">
    <source>
        <dbReference type="Proteomes" id="UP000011728"/>
    </source>
</evidence>
<dbReference type="HOGENOM" id="CLU_3364318_0_0_9"/>
<dbReference type="STRING" id="36745.CLSAP_40000"/>
<organism evidence="1 2">
    <name type="scientific">Clostridium saccharoperbutylacetonicum N1-4(HMT)</name>
    <dbReference type="NCBI Taxonomy" id="931276"/>
    <lineage>
        <taxon>Bacteria</taxon>
        <taxon>Bacillati</taxon>
        <taxon>Bacillota</taxon>
        <taxon>Clostridia</taxon>
        <taxon>Eubacteriales</taxon>
        <taxon>Clostridiaceae</taxon>
        <taxon>Clostridium</taxon>
    </lineage>
</organism>
<name>M1MTF0_9CLOT</name>
<keyword evidence="2" id="KW-1185">Reference proteome</keyword>
<dbReference type="AlphaFoldDB" id="M1MTF0"/>
<accession>M1MTF0</accession>
<reference evidence="1 2" key="1">
    <citation type="submission" date="2013-02" db="EMBL/GenBank/DDBJ databases">
        <title>Genome sequence of Clostridium saccharoperbutylacetonicum N1-4(HMT).</title>
        <authorList>
            <person name="Poehlein A."/>
            <person name="Daniel R."/>
        </authorList>
    </citation>
    <scope>NUCLEOTIDE SEQUENCE [LARGE SCALE GENOMIC DNA]</scope>
    <source>
        <strain evidence="2">N1-4(HMT)</strain>
    </source>
</reference>
<dbReference type="KEGG" id="csr:Cspa_c42430"/>
<gene>
    <name evidence="1" type="ORF">Cspa_c42430</name>
</gene>
<dbReference type="Proteomes" id="UP000011728">
    <property type="component" value="Chromosome"/>
</dbReference>
<protein>
    <submittedName>
        <fullName evidence="1">Uncharacterized protein</fullName>
    </submittedName>
</protein>
<sequence>MKIAQSRITFTFQKDEHLSFKIKKNTEKIKIAIDL</sequence>
<evidence type="ECO:0000313" key="1">
    <source>
        <dbReference type="EMBL" id="AGF57996.1"/>
    </source>
</evidence>
<proteinExistence type="predicted"/>
<dbReference type="EMBL" id="CP004121">
    <property type="protein sequence ID" value="AGF57996.1"/>
    <property type="molecule type" value="Genomic_DNA"/>
</dbReference>